<sequence>MSDEEFYSEESYEFEFEDEDEDEDAGSNNNDNDSDSKIDEDSSIENLYYTAKGFKDEDEDKAIEKFNEIITSKDKDSECDHYEYVFKSHKQLMKLYFKQKNYDSVLNTLKELFTVISKIDKSYFEDSISKMIVHYSIDSNNFEFLNQFYNILLEKSQLNNIRLWFKINTNLLNLKIEQKQYQEIPELLKQIYEKLKSSNESIQKSFTLQIIACEIDYLSKVSNNDTKNLARMGQLYRMSLKITTAVTHPKILAVVKECGGKVQFYRENFEKAHVEFYESFKSYDEAGSSLKYKLLKYVALCSLLTENELDPFESQETQTISKSPEFDNLKLLIKAYNSLKLNEFQTILERLNDTNDDFYKDSIFIDSCKEILKNLQSKILLNYIKGYSAIKFEFLCRQLKINEPELECLLLKSVSNGKFKESKIDFVNKVIFTASADKKYLNRACFPQTSTKDIYYNVKLLEFVSPPPPSTLSIIQDDIMEVDESSTTTSNNGNSNNLRLKNTNYMHRFFFAIDRPTKAKDWFSSIESWYIFMMSGIPASHKDEISQKEQVINEQKAENITTSTSMSNKAESELANFNTGLLNSTVNLEDDNNDVSDIEEINKVDVLNNWYRELQDYLNSIA</sequence>
<dbReference type="Gene3D" id="1.25.40.570">
    <property type="match status" value="1"/>
</dbReference>
<dbReference type="PANTHER" id="PTHR10678">
    <property type="entry name" value="26S PROTEASOME NON-ATPASE REGULATORY SUBUNIT 11/COP9 SIGNALOSOME COMPLEX SUBUNIT 2"/>
    <property type="match status" value="1"/>
</dbReference>
<dbReference type="InterPro" id="IPR036390">
    <property type="entry name" value="WH_DNA-bd_sf"/>
</dbReference>
<evidence type="ECO:0000313" key="3">
    <source>
        <dbReference type="EMBL" id="EER35211.1"/>
    </source>
</evidence>
<dbReference type="eggNOG" id="KOG1464">
    <property type="taxonomic scope" value="Eukaryota"/>
</dbReference>
<dbReference type="STRING" id="294747.C5M595"/>
<feature type="domain" description="PCI" evidence="2">
    <location>
        <begin position="265"/>
        <end position="438"/>
    </location>
</feature>
<dbReference type="EMBL" id="GG692396">
    <property type="protein sequence ID" value="EER35211.1"/>
    <property type="molecule type" value="Genomic_DNA"/>
</dbReference>
<evidence type="ECO:0000256" key="1">
    <source>
        <dbReference type="SAM" id="MobiDB-lite"/>
    </source>
</evidence>
<dbReference type="SUPFAM" id="SSF46785">
    <property type="entry name" value="Winged helix' DNA-binding domain"/>
    <property type="match status" value="1"/>
</dbReference>
<name>C5M595_CANTT</name>
<dbReference type="OrthoDB" id="194139at2759"/>
<accession>C5M595</accession>
<protein>
    <recommendedName>
        <fullName evidence="2">PCI domain-containing protein</fullName>
    </recommendedName>
</protein>
<dbReference type="InterPro" id="IPR000717">
    <property type="entry name" value="PCI_dom"/>
</dbReference>
<dbReference type="HOGENOM" id="CLU_028981_1_0_1"/>
<dbReference type="InterPro" id="IPR050871">
    <property type="entry name" value="26S_Proteasome/COP9_Components"/>
</dbReference>
<dbReference type="RefSeq" id="XP_002547766.1">
    <property type="nucleotide sequence ID" value="XM_002547720.1"/>
</dbReference>
<evidence type="ECO:0000313" key="4">
    <source>
        <dbReference type="Proteomes" id="UP000002037"/>
    </source>
</evidence>
<keyword evidence="4" id="KW-1185">Reference proteome</keyword>
<feature type="region of interest" description="Disordered" evidence="1">
    <location>
        <begin position="1"/>
        <end position="42"/>
    </location>
</feature>
<dbReference type="Pfam" id="PF01399">
    <property type="entry name" value="PCI"/>
    <property type="match status" value="1"/>
</dbReference>
<dbReference type="Proteomes" id="UP000002037">
    <property type="component" value="Unassembled WGS sequence"/>
</dbReference>
<organism evidence="3 4">
    <name type="scientific">Candida tropicalis (strain ATCC MYA-3404 / T1)</name>
    <name type="common">Yeast</name>
    <dbReference type="NCBI Taxonomy" id="294747"/>
    <lineage>
        <taxon>Eukaryota</taxon>
        <taxon>Fungi</taxon>
        <taxon>Dikarya</taxon>
        <taxon>Ascomycota</taxon>
        <taxon>Saccharomycotina</taxon>
        <taxon>Pichiomycetes</taxon>
        <taxon>Debaryomycetaceae</taxon>
        <taxon>Candida/Lodderomyces clade</taxon>
        <taxon>Candida</taxon>
    </lineage>
</organism>
<gene>
    <name evidence="3" type="ORF">CTRG_02073</name>
</gene>
<evidence type="ECO:0000259" key="2">
    <source>
        <dbReference type="PROSITE" id="PS50250"/>
    </source>
</evidence>
<dbReference type="VEuPathDB" id="FungiDB:CTRG_02073"/>
<dbReference type="GO" id="GO:0008541">
    <property type="term" value="C:proteasome regulatory particle, lid subcomplex"/>
    <property type="evidence" value="ECO:0007669"/>
    <property type="project" value="UniProtKB-ARBA"/>
</dbReference>
<dbReference type="AlphaFoldDB" id="C5M595"/>
<reference evidence="3 4" key="1">
    <citation type="journal article" date="2009" name="Nature">
        <title>Evolution of pathogenicity and sexual reproduction in eight Candida genomes.</title>
        <authorList>
            <person name="Butler G."/>
            <person name="Rasmussen M.D."/>
            <person name="Lin M.F."/>
            <person name="Santos M.A."/>
            <person name="Sakthikumar S."/>
            <person name="Munro C.A."/>
            <person name="Rheinbay E."/>
            <person name="Grabherr M."/>
            <person name="Forche A."/>
            <person name="Reedy J.L."/>
            <person name="Agrafioti I."/>
            <person name="Arnaud M.B."/>
            <person name="Bates S."/>
            <person name="Brown A.J."/>
            <person name="Brunke S."/>
            <person name="Costanzo M.C."/>
            <person name="Fitzpatrick D.A."/>
            <person name="de Groot P.W."/>
            <person name="Harris D."/>
            <person name="Hoyer L.L."/>
            <person name="Hube B."/>
            <person name="Klis F.M."/>
            <person name="Kodira C."/>
            <person name="Lennard N."/>
            <person name="Logue M.E."/>
            <person name="Martin R."/>
            <person name="Neiman A.M."/>
            <person name="Nikolaou E."/>
            <person name="Quail M.A."/>
            <person name="Quinn J."/>
            <person name="Santos M.C."/>
            <person name="Schmitzberger F.F."/>
            <person name="Sherlock G."/>
            <person name="Shah P."/>
            <person name="Silverstein K.A."/>
            <person name="Skrzypek M.S."/>
            <person name="Soll D."/>
            <person name="Staggs R."/>
            <person name="Stansfield I."/>
            <person name="Stumpf M.P."/>
            <person name="Sudbery P.E."/>
            <person name="Srikantha T."/>
            <person name="Zeng Q."/>
            <person name="Berman J."/>
            <person name="Berriman M."/>
            <person name="Heitman J."/>
            <person name="Gow N.A."/>
            <person name="Lorenz M.C."/>
            <person name="Birren B.W."/>
            <person name="Kellis M."/>
            <person name="Cuomo C.A."/>
        </authorList>
    </citation>
    <scope>NUCLEOTIDE SEQUENCE [LARGE SCALE GENOMIC DNA]</scope>
    <source>
        <strain evidence="4">ATCC MYA-3404 / T1</strain>
    </source>
</reference>
<dbReference type="PROSITE" id="PS50250">
    <property type="entry name" value="PCI"/>
    <property type="match status" value="1"/>
</dbReference>
<proteinExistence type="predicted"/>
<dbReference type="GeneID" id="8297170"/>
<dbReference type="SMART" id="SM00753">
    <property type="entry name" value="PAM"/>
    <property type="match status" value="1"/>
</dbReference>
<dbReference type="KEGG" id="ctp:CTRG_02073"/>
<feature type="compositionally biased region" description="Acidic residues" evidence="1">
    <location>
        <begin position="1"/>
        <end position="25"/>
    </location>
</feature>